<comment type="caution">
    <text evidence="2">The sequence shown here is derived from an EMBL/GenBank/DDBJ whole genome shotgun (WGS) entry which is preliminary data.</text>
</comment>
<dbReference type="InterPro" id="IPR051454">
    <property type="entry name" value="RNA/ubiquinone_mod_enzymes"/>
</dbReference>
<dbReference type="EMBL" id="QGDI01000015">
    <property type="protein sequence ID" value="PWJ10245.1"/>
    <property type="molecule type" value="Genomic_DNA"/>
</dbReference>
<reference evidence="2 3" key="1">
    <citation type="submission" date="2018-05" db="EMBL/GenBank/DDBJ databases">
        <title>The Hungate 1000. A catalogue of reference genomes from the rumen microbiome.</title>
        <authorList>
            <person name="Kelly W."/>
        </authorList>
    </citation>
    <scope>NUCLEOTIDE SEQUENCE [LARGE SCALE GENOMIC DNA]</scope>
    <source>
        <strain evidence="2 3">SAb67</strain>
    </source>
</reference>
<dbReference type="Proteomes" id="UP000245720">
    <property type="component" value="Unassembled WGS sequence"/>
</dbReference>
<dbReference type="AlphaFoldDB" id="A0A315XTQ3"/>
<sequence>MNQDSISFDLGCNFDYKLFDFVDQYDKKHAITSFFGKLKRDGLPGGRTASIIPDFTLDQLADYVNECKKRDITFNYLINPLSMDQNEIDPVVGKQIRDFIHQMYDMGIRAFTLNSPILIKYVKREFKDVFVTLGLYAYPTTIQHIEYWRNWGVDEITLDHGFNRRFDLLRKLLTQYKDTDLHLRVIANNLCLRECPFRLAHGCFVGHSDPERFSMDYSLVNCAYKKVTHPAAILTAEFIRPEDVHYYRELAEETGNKHFSIKLIDRTRTTDFLHKVVKGYMEESYDGNLLDIVNWPQAKTIATRPDEKDPMAQGAAPTGAPVGAPEGAPAAGGAPAAENAGGPPPWATGAGGPPPWATGAGGPPP</sequence>
<feature type="non-terminal residue" evidence="2">
    <location>
        <position position="365"/>
    </location>
</feature>
<dbReference type="PANTHER" id="PTHR30217:SF10">
    <property type="entry name" value="23S RRNA 5-HYDROXYCYTIDINE C2501 SYNTHASE"/>
    <property type="match status" value="1"/>
</dbReference>
<name>A0A315XTQ3_RUMFL</name>
<feature type="compositionally biased region" description="Pro residues" evidence="1">
    <location>
        <begin position="342"/>
        <end position="365"/>
    </location>
</feature>
<dbReference type="RefSeq" id="WP_181380341.1">
    <property type="nucleotide sequence ID" value="NZ_QGDI01000015.1"/>
</dbReference>
<evidence type="ECO:0008006" key="4">
    <source>
        <dbReference type="Google" id="ProtNLM"/>
    </source>
</evidence>
<evidence type="ECO:0000256" key="1">
    <source>
        <dbReference type="SAM" id="MobiDB-lite"/>
    </source>
</evidence>
<evidence type="ECO:0000313" key="3">
    <source>
        <dbReference type="Proteomes" id="UP000245720"/>
    </source>
</evidence>
<protein>
    <recommendedName>
        <fullName evidence="4">Peptidase family U32</fullName>
    </recommendedName>
</protein>
<feature type="compositionally biased region" description="Low complexity" evidence="1">
    <location>
        <begin position="312"/>
        <end position="341"/>
    </location>
</feature>
<evidence type="ECO:0000313" key="2">
    <source>
        <dbReference type="EMBL" id="PWJ10245.1"/>
    </source>
</evidence>
<accession>A0A315XTQ3</accession>
<dbReference type="PANTHER" id="PTHR30217">
    <property type="entry name" value="PEPTIDASE U32 FAMILY"/>
    <property type="match status" value="1"/>
</dbReference>
<feature type="region of interest" description="Disordered" evidence="1">
    <location>
        <begin position="303"/>
        <end position="365"/>
    </location>
</feature>
<gene>
    <name evidence="2" type="ORF">IE37_03135</name>
</gene>
<organism evidence="2 3">
    <name type="scientific">Ruminococcus flavefaciens</name>
    <dbReference type="NCBI Taxonomy" id="1265"/>
    <lineage>
        <taxon>Bacteria</taxon>
        <taxon>Bacillati</taxon>
        <taxon>Bacillota</taxon>
        <taxon>Clostridia</taxon>
        <taxon>Eubacteriales</taxon>
        <taxon>Oscillospiraceae</taxon>
        <taxon>Ruminococcus</taxon>
    </lineage>
</organism>
<proteinExistence type="predicted"/>